<comment type="caution">
    <text evidence="1">The sequence shown here is derived from an EMBL/GenBank/DDBJ whole genome shotgun (WGS) entry which is preliminary data.</text>
</comment>
<dbReference type="EMBL" id="NBNE01000672">
    <property type="protein sequence ID" value="OWZ17919.1"/>
    <property type="molecule type" value="Genomic_DNA"/>
</dbReference>
<sequence length="272" mass="30200">MVLKFRQSWRKLCKKYFKGLRRERATAAARGEVRAKTGKDPLSFDLSANAFGIHHGHMEWSGDALCIYFAHKKNDQEGSRPRDPRHIYANPLNPVICPVLAIGMFWATSSFGGSDLLFPGSNQYERFRKCLHRLLERDGSKDELRRRGVNQDDLGTHSTRKGAATYCTSGSTSCPSSTAVHLRAGWSLGGVQNTYLRYEAAGDMHVGRTVSGLPPGSQNFAVLPPHIVKRDAVVEQAIECVFPGLPSQLSYVGEFCLATLVYHAPYLQKTSQ</sequence>
<name>A0A225WLB8_9STRA</name>
<reference evidence="2" key="1">
    <citation type="submission" date="2017-03" db="EMBL/GenBank/DDBJ databases">
        <title>Phytopthora megakarya and P. palmivora, two closely related causual agents of cacao black pod achieved similar genome size and gene model numbers by different mechanisms.</title>
        <authorList>
            <person name="Ali S."/>
            <person name="Shao J."/>
            <person name="Larry D.J."/>
            <person name="Kronmiller B."/>
            <person name="Shen D."/>
            <person name="Strem M.D."/>
            <person name="Melnick R.L."/>
            <person name="Guiltinan M.J."/>
            <person name="Tyler B.M."/>
            <person name="Meinhardt L.W."/>
            <person name="Bailey B.A."/>
        </authorList>
    </citation>
    <scope>NUCLEOTIDE SEQUENCE [LARGE SCALE GENOMIC DNA]</scope>
    <source>
        <strain evidence="2">zdho120</strain>
    </source>
</reference>
<keyword evidence="2" id="KW-1185">Reference proteome</keyword>
<evidence type="ECO:0000313" key="2">
    <source>
        <dbReference type="Proteomes" id="UP000198211"/>
    </source>
</evidence>
<dbReference type="OrthoDB" id="78568at2759"/>
<dbReference type="Proteomes" id="UP000198211">
    <property type="component" value="Unassembled WGS sequence"/>
</dbReference>
<protein>
    <submittedName>
        <fullName evidence="1">Uncharacterized protein</fullName>
    </submittedName>
</protein>
<gene>
    <name evidence="1" type="ORF">PHMEG_0008073</name>
</gene>
<proteinExistence type="predicted"/>
<accession>A0A225WLB8</accession>
<organism evidence="1 2">
    <name type="scientific">Phytophthora megakarya</name>
    <dbReference type="NCBI Taxonomy" id="4795"/>
    <lineage>
        <taxon>Eukaryota</taxon>
        <taxon>Sar</taxon>
        <taxon>Stramenopiles</taxon>
        <taxon>Oomycota</taxon>
        <taxon>Peronosporomycetes</taxon>
        <taxon>Peronosporales</taxon>
        <taxon>Peronosporaceae</taxon>
        <taxon>Phytophthora</taxon>
    </lineage>
</organism>
<evidence type="ECO:0000313" key="1">
    <source>
        <dbReference type="EMBL" id="OWZ17919.1"/>
    </source>
</evidence>
<dbReference type="AlphaFoldDB" id="A0A225WLB8"/>